<proteinExistence type="predicted"/>
<dbReference type="EMBL" id="PTJD01000023">
    <property type="protein sequence ID" value="PPK90812.1"/>
    <property type="molecule type" value="Genomic_DNA"/>
</dbReference>
<keyword evidence="2" id="KW-1185">Reference proteome</keyword>
<accession>A0A2S6IC36</accession>
<evidence type="ECO:0000313" key="1">
    <source>
        <dbReference type="EMBL" id="PPK90812.1"/>
    </source>
</evidence>
<reference evidence="1 2" key="1">
    <citation type="submission" date="2018-02" db="EMBL/GenBank/DDBJ databases">
        <title>Genomic Encyclopedia of Archaeal and Bacterial Type Strains, Phase II (KMG-II): from individual species to whole genera.</title>
        <authorList>
            <person name="Goeker M."/>
        </authorList>
    </citation>
    <scope>NUCLEOTIDE SEQUENCE [LARGE SCALE GENOMIC DNA]</scope>
    <source>
        <strain evidence="1 2">DSM 22857</strain>
    </source>
</reference>
<dbReference type="Proteomes" id="UP000239485">
    <property type="component" value="Unassembled WGS sequence"/>
</dbReference>
<name>A0A2S6IC36_9ACTN</name>
<comment type="caution">
    <text evidence="1">The sequence shown here is derived from an EMBL/GenBank/DDBJ whole genome shotgun (WGS) entry which is preliminary data.</text>
</comment>
<evidence type="ECO:0000313" key="2">
    <source>
        <dbReference type="Proteomes" id="UP000239485"/>
    </source>
</evidence>
<gene>
    <name evidence="1" type="ORF">CLV92_12316</name>
</gene>
<evidence type="ECO:0008006" key="3">
    <source>
        <dbReference type="Google" id="ProtNLM"/>
    </source>
</evidence>
<dbReference type="AlphaFoldDB" id="A0A2S6IC36"/>
<sequence>MDGGFRMPATTDRRARLLAAAGRGVVAGLAGVAVMTTAEKAEQALTHRPNSYVPARALLTLLGRHPSDREHPWVANHAMHWGTGAALGALRGVWAAVGLRGPRAHLAHTAVRLSFDQTVENATGVGAPPRTWPVREQVVDVAHKAVYSLVTGLVAERLVAPELQSRRGTGSH</sequence>
<organism evidence="1 2">
    <name type="scientific">Kineococcus xinjiangensis</name>
    <dbReference type="NCBI Taxonomy" id="512762"/>
    <lineage>
        <taxon>Bacteria</taxon>
        <taxon>Bacillati</taxon>
        <taxon>Actinomycetota</taxon>
        <taxon>Actinomycetes</taxon>
        <taxon>Kineosporiales</taxon>
        <taxon>Kineosporiaceae</taxon>
        <taxon>Kineococcus</taxon>
    </lineage>
</organism>
<protein>
    <recommendedName>
        <fullName evidence="3">DUF1440 domain-containing protein</fullName>
    </recommendedName>
</protein>